<evidence type="ECO:0008006" key="3">
    <source>
        <dbReference type="Google" id="ProtNLM"/>
    </source>
</evidence>
<evidence type="ECO:0000313" key="1">
    <source>
        <dbReference type="EMBL" id="MFM1725329.1"/>
    </source>
</evidence>
<comment type="caution">
    <text evidence="1">The sequence shown here is derived from an EMBL/GenBank/DDBJ whole genome shotgun (WGS) entry which is preliminary data.</text>
</comment>
<reference evidence="1 2" key="1">
    <citation type="submission" date="2023-11" db="EMBL/GenBank/DDBJ databases">
        <authorList>
            <person name="Val-Calvo J."/>
            <person name="Scortti M."/>
            <person name="Vazquez-Boland J."/>
        </authorList>
    </citation>
    <scope>NUCLEOTIDE SEQUENCE [LARGE SCALE GENOMIC DNA]</scope>
    <source>
        <strain evidence="1 2">PAM 2766</strain>
    </source>
</reference>
<gene>
    <name evidence="1" type="ORF">ABEU20_003941</name>
</gene>
<accession>A0ABW9FJ93</accession>
<name>A0ABW9FJ93_9NOCA</name>
<proteinExistence type="predicted"/>
<dbReference type="RefSeq" id="WP_420165817.1">
    <property type="nucleotide sequence ID" value="NZ_JBDLNV010000006.1"/>
</dbReference>
<dbReference type="Proteomes" id="UP001629745">
    <property type="component" value="Unassembled WGS sequence"/>
</dbReference>
<dbReference type="EMBL" id="JBDLNV010000006">
    <property type="protein sequence ID" value="MFM1725329.1"/>
    <property type="molecule type" value="Genomic_DNA"/>
</dbReference>
<keyword evidence="2" id="KW-1185">Reference proteome</keyword>
<protein>
    <recommendedName>
        <fullName evidence="3">Porin</fullName>
    </recommendedName>
</protein>
<sequence>MGSAEFIPYLDFIADFAGAAADLFGALSFFTGSAESAGQLLG</sequence>
<evidence type="ECO:0000313" key="2">
    <source>
        <dbReference type="Proteomes" id="UP001629745"/>
    </source>
</evidence>
<organism evidence="1 2">
    <name type="scientific">Rhodococcus parequi</name>
    <dbReference type="NCBI Taxonomy" id="3137122"/>
    <lineage>
        <taxon>Bacteria</taxon>
        <taxon>Bacillati</taxon>
        <taxon>Actinomycetota</taxon>
        <taxon>Actinomycetes</taxon>
        <taxon>Mycobacteriales</taxon>
        <taxon>Nocardiaceae</taxon>
        <taxon>Rhodococcus</taxon>
    </lineage>
</organism>